<dbReference type="Gene3D" id="3.30.200.20">
    <property type="entry name" value="Phosphorylase Kinase, domain 1"/>
    <property type="match status" value="1"/>
</dbReference>
<dbReference type="Gene3D" id="2.30.30.40">
    <property type="entry name" value="SH3 Domains"/>
    <property type="match status" value="1"/>
</dbReference>
<dbReference type="InterPro" id="IPR020635">
    <property type="entry name" value="Tyr_kinase_cat_dom"/>
</dbReference>
<keyword evidence="10" id="KW-0449">Lipoprotein</keyword>
<keyword evidence="9 12" id="KW-0829">Tyrosine-protein kinase</keyword>
<comment type="catalytic activity">
    <reaction evidence="11 12">
        <text>L-tyrosyl-[protein] + ATP = O-phospho-L-tyrosyl-[protein] + ADP + H(+)</text>
        <dbReference type="Rhea" id="RHEA:10596"/>
        <dbReference type="Rhea" id="RHEA-COMP:10136"/>
        <dbReference type="Rhea" id="RHEA-COMP:20101"/>
        <dbReference type="ChEBI" id="CHEBI:15378"/>
        <dbReference type="ChEBI" id="CHEBI:30616"/>
        <dbReference type="ChEBI" id="CHEBI:46858"/>
        <dbReference type="ChEBI" id="CHEBI:61978"/>
        <dbReference type="ChEBI" id="CHEBI:456216"/>
        <dbReference type="EC" id="2.7.10.2"/>
    </reaction>
</comment>
<keyword evidence="8 12" id="KW-0067">ATP-binding</keyword>
<proteinExistence type="inferred from homology"/>
<dbReference type="GO" id="GO:0016020">
    <property type="term" value="C:membrane"/>
    <property type="evidence" value="ECO:0007669"/>
    <property type="project" value="UniProtKB-SubCell"/>
</dbReference>
<keyword evidence="3" id="KW-0597">Phosphoprotein</keyword>
<evidence type="ECO:0000256" key="9">
    <source>
        <dbReference type="ARBA" id="ARBA00023137"/>
    </source>
</evidence>
<dbReference type="GO" id="GO:0005524">
    <property type="term" value="F:ATP binding"/>
    <property type="evidence" value="ECO:0007669"/>
    <property type="project" value="UniProtKB-UniRule"/>
</dbReference>
<dbReference type="SUPFAM" id="SSF50044">
    <property type="entry name" value="SH3-domain"/>
    <property type="match status" value="1"/>
</dbReference>
<evidence type="ECO:0000256" key="2">
    <source>
        <dbReference type="ARBA" id="ARBA00022443"/>
    </source>
</evidence>
<dbReference type="GO" id="GO:0004715">
    <property type="term" value="F:non-membrane spanning protein tyrosine kinase activity"/>
    <property type="evidence" value="ECO:0007669"/>
    <property type="project" value="UniProtKB-EC"/>
</dbReference>
<dbReference type="SUPFAM" id="SSF55550">
    <property type="entry name" value="SH2 domain"/>
    <property type="match status" value="1"/>
</dbReference>
<dbReference type="FunFam" id="3.30.200.20:FF:000036">
    <property type="entry name" value="Tyrosine-protein kinase"/>
    <property type="match status" value="1"/>
</dbReference>
<evidence type="ECO:0000256" key="8">
    <source>
        <dbReference type="ARBA" id="ARBA00022840"/>
    </source>
</evidence>
<dbReference type="AlphaFoldDB" id="A0A8U8BVL2"/>
<sequence>MGCVRSKEDGGAGAVGVLANVLASAHGRSVGHPIPAQGGCPGSSLAAGLGDTVVLALYDYEAINAGDLSFQKGESGEWWQARSLVTGREGFIPSNYVAQDNSLETEEWFFKDVSRKDAERQLLGPGNMIGSFMIRDSETTKGSYSLSVRDGDELRGGAVKHYKIRTLDSGGFYISPRNNFNTLQELVQHYKGEPWGARPPFPNGALSLSQKDAWEIPRESLSLERKLGAGQFGEVWMATYNKHTKVAVKTMKPGSMSVEAFLEEANLMKTLQHDKLVKLHAVVTREEPIFIITEFMEKGSLLDFLKSNEGNKLPLPKLIDFSAQIAEGMAFIEKRNYIHRDLRAANILVSAVLVCKIADFGLARVIEDTEYTAREGAKFPIKWTAPEAINYGSFTIKSDVWSFGVLLTEIITYGRIPYPGMSSVEVIRALERGYRMPRTDNCPEELYDVMMRCWKIKPEDRPTFEYIQSVLEDFFTATESQYQQEP</sequence>
<dbReference type="Ensembl" id="ENSCPVT00000025070.1">
    <property type="protein sequence ID" value="ENSCPVP00000023588.1"/>
    <property type="gene ID" value="ENSCPVG00000006064.2"/>
</dbReference>
<evidence type="ECO:0000256" key="6">
    <source>
        <dbReference type="ARBA" id="ARBA00022741"/>
    </source>
</evidence>
<evidence type="ECO:0000256" key="1">
    <source>
        <dbReference type="ARBA" id="ARBA00004635"/>
    </source>
</evidence>
<evidence type="ECO:0000256" key="10">
    <source>
        <dbReference type="ARBA" id="ARBA00023288"/>
    </source>
</evidence>
<dbReference type="InterPro" id="IPR001245">
    <property type="entry name" value="Ser-Thr/Tyr_kinase_cat_dom"/>
</dbReference>
<dbReference type="InterPro" id="IPR036028">
    <property type="entry name" value="SH3-like_dom_sf"/>
</dbReference>
<comment type="similarity">
    <text evidence="12">Belongs to the protein kinase superfamily. Tyr protein kinase family.</text>
</comment>
<dbReference type="PROSITE" id="PS50011">
    <property type="entry name" value="PROTEIN_KINASE_DOM"/>
    <property type="match status" value="1"/>
</dbReference>
<keyword evidence="6 12" id="KW-0547">Nucleotide-binding</keyword>
<dbReference type="SMART" id="SM00326">
    <property type="entry name" value="SH3"/>
    <property type="match status" value="1"/>
</dbReference>
<evidence type="ECO:0000256" key="4">
    <source>
        <dbReference type="ARBA" id="ARBA00022679"/>
    </source>
</evidence>
<dbReference type="PRINTS" id="PR00452">
    <property type="entry name" value="SH3DOMAIN"/>
</dbReference>
<dbReference type="Pfam" id="PF00018">
    <property type="entry name" value="SH3_1"/>
    <property type="match status" value="1"/>
</dbReference>
<dbReference type="InterPro" id="IPR011009">
    <property type="entry name" value="Kinase-like_dom_sf"/>
</dbReference>
<dbReference type="PRINTS" id="PR00401">
    <property type="entry name" value="SH2DOMAIN"/>
</dbReference>
<dbReference type="PANTHER" id="PTHR24418">
    <property type="entry name" value="TYROSINE-PROTEIN KINASE"/>
    <property type="match status" value="1"/>
</dbReference>
<comment type="subcellular location">
    <subcellularLocation>
        <location evidence="1">Membrane</location>
        <topology evidence="1">Lipid-anchor</topology>
    </subcellularLocation>
</comment>
<protein>
    <recommendedName>
        <fullName evidence="12">Tyrosine-protein kinase</fullName>
        <ecNumber evidence="12">2.7.10.2</ecNumber>
    </recommendedName>
</protein>
<dbReference type="PRINTS" id="PR00109">
    <property type="entry name" value="TYRKINASE"/>
</dbReference>
<dbReference type="Pfam" id="PF00017">
    <property type="entry name" value="SH2"/>
    <property type="match status" value="1"/>
</dbReference>
<dbReference type="Gene3D" id="1.10.510.10">
    <property type="entry name" value="Transferase(Phosphotransferase) domain 1"/>
    <property type="match status" value="1"/>
</dbReference>
<evidence type="ECO:0000256" key="12">
    <source>
        <dbReference type="RuleBase" id="RU362096"/>
    </source>
</evidence>
<keyword evidence="2" id="KW-0728">SH3 domain</keyword>
<evidence type="ECO:0000313" key="14">
    <source>
        <dbReference type="Proteomes" id="UP000694382"/>
    </source>
</evidence>
<dbReference type="Proteomes" id="UP000694382">
    <property type="component" value="Chromosome 20"/>
</dbReference>
<reference evidence="13" key="2">
    <citation type="submission" date="2025-08" db="UniProtKB">
        <authorList>
            <consortium name="Ensembl"/>
        </authorList>
    </citation>
    <scope>IDENTIFICATION</scope>
</reference>
<organism evidence="13 14">
    <name type="scientific">Geospiza parvula</name>
    <name type="common">Small tree-finch</name>
    <name type="synonym">Camarhynchus parvulus</name>
    <dbReference type="NCBI Taxonomy" id="87175"/>
    <lineage>
        <taxon>Eukaryota</taxon>
        <taxon>Metazoa</taxon>
        <taxon>Chordata</taxon>
        <taxon>Craniata</taxon>
        <taxon>Vertebrata</taxon>
        <taxon>Euteleostomi</taxon>
        <taxon>Archelosauria</taxon>
        <taxon>Archosauria</taxon>
        <taxon>Dinosauria</taxon>
        <taxon>Saurischia</taxon>
        <taxon>Theropoda</taxon>
        <taxon>Coelurosauria</taxon>
        <taxon>Aves</taxon>
        <taxon>Neognathae</taxon>
        <taxon>Neoaves</taxon>
        <taxon>Telluraves</taxon>
        <taxon>Australaves</taxon>
        <taxon>Passeriformes</taxon>
        <taxon>Thraupidae</taxon>
        <taxon>Camarhynchus</taxon>
    </lineage>
</organism>
<reference evidence="13" key="1">
    <citation type="submission" date="2020-02" db="EMBL/GenBank/DDBJ databases">
        <authorList>
            <person name="Enbody D E."/>
            <person name="Pettersson E M."/>
        </authorList>
    </citation>
    <scope>NUCLEOTIDE SEQUENCE [LARGE SCALE GENOMIC DNA]</scope>
</reference>
<evidence type="ECO:0000313" key="13">
    <source>
        <dbReference type="Ensembl" id="ENSCPVP00000023588.1"/>
    </source>
</evidence>
<dbReference type="Pfam" id="PF07714">
    <property type="entry name" value="PK_Tyr_Ser-Thr"/>
    <property type="match status" value="1"/>
</dbReference>
<dbReference type="InterPro" id="IPR000719">
    <property type="entry name" value="Prot_kinase_dom"/>
</dbReference>
<evidence type="ECO:0000256" key="5">
    <source>
        <dbReference type="ARBA" id="ARBA00022707"/>
    </source>
</evidence>
<evidence type="ECO:0000256" key="3">
    <source>
        <dbReference type="ARBA" id="ARBA00022553"/>
    </source>
</evidence>
<dbReference type="SMART" id="SM00219">
    <property type="entry name" value="TyrKc"/>
    <property type="match status" value="1"/>
</dbReference>
<dbReference type="PROSITE" id="PS50001">
    <property type="entry name" value="SH2"/>
    <property type="match status" value="1"/>
</dbReference>
<dbReference type="InterPro" id="IPR000980">
    <property type="entry name" value="SH2"/>
</dbReference>
<dbReference type="PROSITE" id="PS00107">
    <property type="entry name" value="PROTEIN_KINASE_ATP"/>
    <property type="match status" value="1"/>
</dbReference>
<dbReference type="EC" id="2.7.10.2" evidence="12"/>
<dbReference type="InterPro" id="IPR017441">
    <property type="entry name" value="Protein_kinase_ATP_BS"/>
</dbReference>
<evidence type="ECO:0000256" key="7">
    <source>
        <dbReference type="ARBA" id="ARBA00022777"/>
    </source>
</evidence>
<dbReference type="PROSITE" id="PS00109">
    <property type="entry name" value="PROTEIN_KINASE_TYR"/>
    <property type="match status" value="1"/>
</dbReference>
<dbReference type="SUPFAM" id="SSF56112">
    <property type="entry name" value="Protein kinase-like (PK-like)"/>
    <property type="match status" value="1"/>
</dbReference>
<dbReference type="InterPro" id="IPR050198">
    <property type="entry name" value="Non-receptor_tyrosine_kinases"/>
</dbReference>
<dbReference type="FunFam" id="1.10.510.10:FF:000553">
    <property type="entry name" value="Tyrosine-protein kinase"/>
    <property type="match status" value="1"/>
</dbReference>
<dbReference type="InterPro" id="IPR036860">
    <property type="entry name" value="SH2_dom_sf"/>
</dbReference>
<dbReference type="InterPro" id="IPR001452">
    <property type="entry name" value="SH3_domain"/>
</dbReference>
<dbReference type="Gene3D" id="3.30.505.10">
    <property type="entry name" value="SH2 domain"/>
    <property type="match status" value="1"/>
</dbReference>
<accession>A0A8U8BVL2</accession>
<reference evidence="13" key="3">
    <citation type="submission" date="2025-09" db="UniProtKB">
        <authorList>
            <consortium name="Ensembl"/>
        </authorList>
    </citation>
    <scope>IDENTIFICATION</scope>
</reference>
<keyword evidence="4 12" id="KW-0808">Transferase</keyword>
<keyword evidence="14" id="KW-1185">Reference proteome</keyword>
<evidence type="ECO:0000256" key="11">
    <source>
        <dbReference type="ARBA" id="ARBA00051245"/>
    </source>
</evidence>
<dbReference type="InterPro" id="IPR008266">
    <property type="entry name" value="Tyr_kinase_AS"/>
</dbReference>
<keyword evidence="7 12" id="KW-0418">Kinase</keyword>
<keyword evidence="5" id="KW-0519">Myristate</keyword>
<dbReference type="SMART" id="SM00252">
    <property type="entry name" value="SH2"/>
    <property type="match status" value="1"/>
</dbReference>
<name>A0A8U8BVL2_GEOPR</name>